<dbReference type="AlphaFoldDB" id="A0A0R3TYF7"/>
<dbReference type="EMBL" id="UZAE01014754">
    <property type="protein sequence ID" value="VDO14350.1"/>
    <property type="molecule type" value="Genomic_DNA"/>
</dbReference>
<dbReference type="WBParaSite" id="HNAJ_0001290601-mRNA-1">
    <property type="protein sequence ID" value="HNAJ_0001290601-mRNA-1"/>
    <property type="gene ID" value="HNAJ_0001290601"/>
</dbReference>
<sequence length="262" mass="28316">MERILDEEDVLLVLQRPKAEGGGGGGGSRRTVNKEPQPSRSNPNVTSGAEEQTAKSALQGAVAASTPSTPAPTQHSSRQTHRKPRPTIFNPANMPADAACSTPRRPVSTLDESTSTPAPHQYLWLSVVVFRAGHRIRCFAKQSCPVRSLNSATASILALSGMSESATVHYFSSVRALISLYLEVWNSLLIKDFIVWKDTGWFMHCKIVVPFLASLSTTSNSANGFMGGKSLFGLSSICNAFFSSMAFCIRPDCVFRCLGLFS</sequence>
<name>A0A0R3TYF7_RODNA</name>
<evidence type="ECO:0000313" key="2">
    <source>
        <dbReference type="EMBL" id="VDO14350.1"/>
    </source>
</evidence>
<feature type="compositionally biased region" description="Polar residues" evidence="1">
    <location>
        <begin position="34"/>
        <end position="56"/>
    </location>
</feature>
<accession>A0A0R3TYF7</accession>
<keyword evidence="3" id="KW-1185">Reference proteome</keyword>
<gene>
    <name evidence="2" type="ORF">HNAJ_LOCUS12880</name>
</gene>
<organism evidence="4">
    <name type="scientific">Rodentolepis nana</name>
    <name type="common">Dwarf tapeworm</name>
    <name type="synonym">Hymenolepis nana</name>
    <dbReference type="NCBI Taxonomy" id="102285"/>
    <lineage>
        <taxon>Eukaryota</taxon>
        <taxon>Metazoa</taxon>
        <taxon>Spiralia</taxon>
        <taxon>Lophotrochozoa</taxon>
        <taxon>Platyhelminthes</taxon>
        <taxon>Cestoda</taxon>
        <taxon>Eucestoda</taxon>
        <taxon>Cyclophyllidea</taxon>
        <taxon>Hymenolepididae</taxon>
        <taxon>Rodentolepis</taxon>
    </lineage>
</organism>
<protein>
    <submittedName>
        <fullName evidence="2 4">Uncharacterized protein</fullName>
    </submittedName>
</protein>
<reference evidence="4" key="1">
    <citation type="submission" date="2017-02" db="UniProtKB">
        <authorList>
            <consortium name="WormBaseParasite"/>
        </authorList>
    </citation>
    <scope>IDENTIFICATION</scope>
</reference>
<reference evidence="2 3" key="2">
    <citation type="submission" date="2018-11" db="EMBL/GenBank/DDBJ databases">
        <authorList>
            <consortium name="Pathogen Informatics"/>
        </authorList>
    </citation>
    <scope>NUCLEOTIDE SEQUENCE [LARGE SCALE GENOMIC DNA]</scope>
</reference>
<evidence type="ECO:0000313" key="4">
    <source>
        <dbReference type="WBParaSite" id="HNAJ_0001290601-mRNA-1"/>
    </source>
</evidence>
<dbReference type="OrthoDB" id="10495341at2759"/>
<proteinExistence type="predicted"/>
<evidence type="ECO:0000256" key="1">
    <source>
        <dbReference type="SAM" id="MobiDB-lite"/>
    </source>
</evidence>
<dbReference type="Proteomes" id="UP000278807">
    <property type="component" value="Unassembled WGS sequence"/>
</dbReference>
<feature type="compositionally biased region" description="Low complexity" evidence="1">
    <location>
        <begin position="63"/>
        <end position="73"/>
    </location>
</feature>
<feature type="region of interest" description="Disordered" evidence="1">
    <location>
        <begin position="15"/>
        <end position="113"/>
    </location>
</feature>
<evidence type="ECO:0000313" key="3">
    <source>
        <dbReference type="Proteomes" id="UP000278807"/>
    </source>
</evidence>